<evidence type="ECO:0000256" key="10">
    <source>
        <dbReference type="ARBA" id="ARBA00023125"/>
    </source>
</evidence>
<evidence type="ECO:0000256" key="9">
    <source>
        <dbReference type="ARBA" id="ARBA00023124"/>
    </source>
</evidence>
<evidence type="ECO:0000256" key="2">
    <source>
        <dbReference type="ARBA" id="ARBA00022695"/>
    </source>
</evidence>
<keyword evidence="4" id="KW-0540">Nuclease</keyword>
<comment type="caution">
    <text evidence="12">The sequence shown here is derived from an EMBL/GenBank/DDBJ whole genome shotgun (WGS) entry which is preliminary data.</text>
</comment>
<keyword evidence="9" id="KW-0190">Covalent protein-DNA linkage</keyword>
<gene>
    <name evidence="12" type="ORF">H9787_10555</name>
</gene>
<protein>
    <submittedName>
        <fullName evidence="12">Replication protein</fullName>
    </submittedName>
</protein>
<dbReference type="InterPro" id="IPR049912">
    <property type="entry name" value="CRESS_DNA_REP"/>
</dbReference>
<name>A0A9D2LKS5_9FIRM</name>
<sequence>MADKQGRKWQITINNPQDKGLDHDAIKLALDDLRSLDYYCVADEIGLETQTPHTHLFIVCRSPVTFARLKKLFPEAHIERVRGTAAENRAYVEKSGKWADDPKADTSVPGTFEEWGELPDEPGQGARTDIAQLYEMIADGMSNAEIMAQNPDLALHIGKMDKIRQDILEARYREEFRQLDVTYIFGPTGTGKTRGVMEKHGYASVYRITDYTNHPFDRYSQEPVLLFDEFRSSLMIGDMLDYLDGYPLALPARYANRQACYTTVYLISNIGLSAQYRNLQENEPATWKAFLRRIHHVIEYHRDKPPTDHGPALDYIFPPPKPVPDWVKEIEDEETPPEQFGLPF</sequence>
<keyword evidence="7" id="KW-0255">Endonuclease</keyword>
<keyword evidence="2" id="KW-0548">Nucleotidyltransferase</keyword>
<dbReference type="EMBL" id="DWZJ01000098">
    <property type="protein sequence ID" value="HJB14131.1"/>
    <property type="molecule type" value="Genomic_DNA"/>
</dbReference>
<keyword evidence="1" id="KW-0808">Transferase</keyword>
<dbReference type="GO" id="GO:0000166">
    <property type="term" value="F:nucleotide binding"/>
    <property type="evidence" value="ECO:0007669"/>
    <property type="project" value="UniProtKB-KW"/>
</dbReference>
<evidence type="ECO:0000256" key="7">
    <source>
        <dbReference type="ARBA" id="ARBA00022759"/>
    </source>
</evidence>
<reference evidence="12" key="2">
    <citation type="submission" date="2021-04" db="EMBL/GenBank/DDBJ databases">
        <authorList>
            <person name="Gilroy R."/>
        </authorList>
    </citation>
    <scope>NUCLEOTIDE SEQUENCE</scope>
    <source>
        <strain evidence="12">ChiBcec18-1249</strain>
    </source>
</reference>
<keyword evidence="8" id="KW-0378">Hydrolase</keyword>
<evidence type="ECO:0000256" key="3">
    <source>
        <dbReference type="ARBA" id="ARBA00022705"/>
    </source>
</evidence>
<dbReference type="Proteomes" id="UP000823824">
    <property type="component" value="Unassembled WGS sequence"/>
</dbReference>
<keyword evidence="5" id="KW-0479">Metal-binding</keyword>
<dbReference type="GO" id="GO:0006260">
    <property type="term" value="P:DNA replication"/>
    <property type="evidence" value="ECO:0007669"/>
    <property type="project" value="UniProtKB-KW"/>
</dbReference>
<evidence type="ECO:0000256" key="4">
    <source>
        <dbReference type="ARBA" id="ARBA00022722"/>
    </source>
</evidence>
<organism evidence="12 13">
    <name type="scientific">Candidatus Oscillibacter excrementigallinarum</name>
    <dbReference type="NCBI Taxonomy" id="2838716"/>
    <lineage>
        <taxon>Bacteria</taxon>
        <taxon>Bacillati</taxon>
        <taxon>Bacillota</taxon>
        <taxon>Clostridia</taxon>
        <taxon>Eubacteriales</taxon>
        <taxon>Oscillospiraceae</taxon>
        <taxon>Oscillibacter</taxon>
    </lineage>
</organism>
<dbReference type="GO" id="GO:0046872">
    <property type="term" value="F:metal ion binding"/>
    <property type="evidence" value="ECO:0007669"/>
    <property type="project" value="UniProtKB-KW"/>
</dbReference>
<evidence type="ECO:0000313" key="12">
    <source>
        <dbReference type="EMBL" id="HJB14131.1"/>
    </source>
</evidence>
<evidence type="ECO:0000256" key="8">
    <source>
        <dbReference type="ARBA" id="ARBA00022801"/>
    </source>
</evidence>
<dbReference type="Gene3D" id="3.40.1310.20">
    <property type="match status" value="1"/>
</dbReference>
<keyword evidence="10" id="KW-0238">DNA-binding</keyword>
<evidence type="ECO:0000256" key="5">
    <source>
        <dbReference type="ARBA" id="ARBA00022723"/>
    </source>
</evidence>
<evidence type="ECO:0000256" key="6">
    <source>
        <dbReference type="ARBA" id="ARBA00022741"/>
    </source>
</evidence>
<evidence type="ECO:0000259" key="11">
    <source>
        <dbReference type="PROSITE" id="PS52020"/>
    </source>
</evidence>
<evidence type="ECO:0000313" key="13">
    <source>
        <dbReference type="Proteomes" id="UP000823824"/>
    </source>
</evidence>
<dbReference type="PROSITE" id="PS52020">
    <property type="entry name" value="CRESS_DNA_REP"/>
    <property type="match status" value="1"/>
</dbReference>
<feature type="domain" description="CRESS-DNA virus Rep endonuclease" evidence="11">
    <location>
        <begin position="3"/>
        <end position="118"/>
    </location>
</feature>
<dbReference type="GO" id="GO:0004519">
    <property type="term" value="F:endonuclease activity"/>
    <property type="evidence" value="ECO:0007669"/>
    <property type="project" value="UniProtKB-KW"/>
</dbReference>
<dbReference type="SUPFAM" id="SSF52540">
    <property type="entry name" value="P-loop containing nucleoside triphosphate hydrolases"/>
    <property type="match status" value="1"/>
</dbReference>
<dbReference type="Pfam" id="PF02407">
    <property type="entry name" value="Viral_Rep"/>
    <property type="match status" value="1"/>
</dbReference>
<reference evidence="12" key="1">
    <citation type="journal article" date="2021" name="PeerJ">
        <title>Extensive microbial diversity within the chicken gut microbiome revealed by metagenomics and culture.</title>
        <authorList>
            <person name="Gilroy R."/>
            <person name="Ravi A."/>
            <person name="Getino M."/>
            <person name="Pursley I."/>
            <person name="Horton D.L."/>
            <person name="Alikhan N.F."/>
            <person name="Baker D."/>
            <person name="Gharbi K."/>
            <person name="Hall N."/>
            <person name="Watson M."/>
            <person name="Adriaenssens E.M."/>
            <person name="Foster-Nyarko E."/>
            <person name="Jarju S."/>
            <person name="Secka A."/>
            <person name="Antonio M."/>
            <person name="Oren A."/>
            <person name="Chaudhuri R.R."/>
            <person name="La Ragione R."/>
            <person name="Hildebrand F."/>
            <person name="Pallen M.J."/>
        </authorList>
    </citation>
    <scope>NUCLEOTIDE SEQUENCE</scope>
    <source>
        <strain evidence="12">ChiBcec18-1249</strain>
    </source>
</reference>
<proteinExistence type="predicted"/>
<dbReference type="AlphaFoldDB" id="A0A9D2LKS5"/>
<keyword evidence="3" id="KW-0235">DNA replication</keyword>
<dbReference type="GO" id="GO:0016787">
    <property type="term" value="F:hydrolase activity"/>
    <property type="evidence" value="ECO:0007669"/>
    <property type="project" value="UniProtKB-KW"/>
</dbReference>
<accession>A0A9D2LKS5</accession>
<dbReference type="GO" id="GO:0003677">
    <property type="term" value="F:DNA binding"/>
    <property type="evidence" value="ECO:0007669"/>
    <property type="project" value="UniProtKB-KW"/>
</dbReference>
<dbReference type="GO" id="GO:0016779">
    <property type="term" value="F:nucleotidyltransferase activity"/>
    <property type="evidence" value="ECO:0007669"/>
    <property type="project" value="UniProtKB-KW"/>
</dbReference>
<dbReference type="InterPro" id="IPR027417">
    <property type="entry name" value="P-loop_NTPase"/>
</dbReference>
<keyword evidence="6" id="KW-0547">Nucleotide-binding</keyword>
<evidence type="ECO:0000256" key="1">
    <source>
        <dbReference type="ARBA" id="ARBA00022679"/>
    </source>
</evidence>